<evidence type="ECO:0000313" key="2">
    <source>
        <dbReference type="EMBL" id="QYD72423.1"/>
    </source>
</evidence>
<keyword evidence="1" id="KW-0732">Signal</keyword>
<accession>A0ABX8UTS4</accession>
<evidence type="ECO:0008006" key="4">
    <source>
        <dbReference type="Google" id="ProtNLM"/>
    </source>
</evidence>
<organism evidence="2 3">
    <name type="scientific">Paraburkholderia edwinii</name>
    <dbReference type="NCBI Taxonomy" id="2861782"/>
    <lineage>
        <taxon>Bacteria</taxon>
        <taxon>Pseudomonadati</taxon>
        <taxon>Pseudomonadota</taxon>
        <taxon>Betaproteobacteria</taxon>
        <taxon>Burkholderiales</taxon>
        <taxon>Burkholderiaceae</taxon>
        <taxon>Paraburkholderia</taxon>
    </lineage>
</organism>
<dbReference type="EMBL" id="CP080096">
    <property type="protein sequence ID" value="QYD72423.1"/>
    <property type="molecule type" value="Genomic_DNA"/>
</dbReference>
<dbReference type="RefSeq" id="WP_219801847.1">
    <property type="nucleotide sequence ID" value="NZ_CP080096.1"/>
</dbReference>
<feature type="signal peptide" evidence="1">
    <location>
        <begin position="1"/>
        <end position="26"/>
    </location>
</feature>
<keyword evidence="3" id="KW-1185">Reference proteome</keyword>
<name>A0ABX8UTS4_9BURK</name>
<evidence type="ECO:0000313" key="3">
    <source>
        <dbReference type="Proteomes" id="UP000826462"/>
    </source>
</evidence>
<evidence type="ECO:0000256" key="1">
    <source>
        <dbReference type="SAM" id="SignalP"/>
    </source>
</evidence>
<proteinExistence type="predicted"/>
<protein>
    <recommendedName>
        <fullName evidence="4">TonB-like protein</fullName>
    </recommendedName>
</protein>
<sequence length="167" mass="17904">MNRPGKPGVAGALGAALLALTHSVWAGTGAQHVSIEKAPQAWLAYAQRVSETLQTALSSDTETARRFNDYFSNWVDTDAGALAQAPQSAQAQKQSDGAPLPFEPPTLKVRVWLDRTGQVEQVQFDDIGDDVAEADLRSLLLAQTVGVPPPRMMKQPVVIRLSVGAEM</sequence>
<gene>
    <name evidence="2" type="ORF">KZJ38_22090</name>
</gene>
<feature type="chain" id="PRO_5046287275" description="TonB-like protein" evidence="1">
    <location>
        <begin position="27"/>
        <end position="167"/>
    </location>
</feature>
<reference evidence="2 3" key="1">
    <citation type="submission" date="2021-07" db="EMBL/GenBank/DDBJ databases">
        <title>Paraburkholderia edwinii protects Aspergillus sp. from phenazines by acting as a toxin sponge.</title>
        <authorList>
            <person name="Dahlstrom K.M."/>
            <person name="Newman D.K."/>
        </authorList>
    </citation>
    <scope>NUCLEOTIDE SEQUENCE [LARGE SCALE GENOMIC DNA]</scope>
    <source>
        <strain evidence="2 3">Pe01</strain>
    </source>
</reference>
<dbReference type="Proteomes" id="UP000826462">
    <property type="component" value="Chromosome 2"/>
</dbReference>